<feature type="domain" description="BHLH" evidence="7">
    <location>
        <begin position="56"/>
        <end position="108"/>
    </location>
</feature>
<dbReference type="GO" id="GO:0000978">
    <property type="term" value="F:RNA polymerase II cis-regulatory region sequence-specific DNA binding"/>
    <property type="evidence" value="ECO:0007669"/>
    <property type="project" value="TreeGrafter"/>
</dbReference>
<dbReference type="PANTHER" id="PTHR11969:SF54">
    <property type="entry name" value="MAD-LIKE PROTEIN 1"/>
    <property type="match status" value="1"/>
</dbReference>
<dbReference type="HOGENOM" id="CLU_082604_0_1_1"/>
<keyword evidence="2" id="KW-0805">Transcription regulation</keyword>
<name>H2Y6W3_CIOSA</name>
<dbReference type="Proteomes" id="UP000007875">
    <property type="component" value="Unassembled WGS sequence"/>
</dbReference>
<dbReference type="Pfam" id="PF00010">
    <property type="entry name" value="HLH"/>
    <property type="match status" value="1"/>
</dbReference>
<organism evidence="8 9">
    <name type="scientific">Ciona savignyi</name>
    <name type="common">Pacific transparent sea squirt</name>
    <dbReference type="NCBI Taxonomy" id="51511"/>
    <lineage>
        <taxon>Eukaryota</taxon>
        <taxon>Metazoa</taxon>
        <taxon>Chordata</taxon>
        <taxon>Tunicata</taxon>
        <taxon>Ascidiacea</taxon>
        <taxon>Phlebobranchia</taxon>
        <taxon>Cionidae</taxon>
        <taxon>Ciona</taxon>
    </lineage>
</organism>
<keyword evidence="9" id="KW-1185">Reference proteome</keyword>
<dbReference type="AlphaFoldDB" id="H2Y6W3"/>
<evidence type="ECO:0000256" key="5">
    <source>
        <dbReference type="ARBA" id="ARBA00023242"/>
    </source>
</evidence>
<evidence type="ECO:0000259" key="7">
    <source>
        <dbReference type="PROSITE" id="PS50888"/>
    </source>
</evidence>
<keyword evidence="5" id="KW-0539">Nucleus</keyword>
<reference evidence="8" key="3">
    <citation type="submission" date="2025-09" db="UniProtKB">
        <authorList>
            <consortium name="Ensembl"/>
        </authorList>
    </citation>
    <scope>IDENTIFICATION</scope>
</reference>
<dbReference type="PANTHER" id="PTHR11969">
    <property type="entry name" value="MAX DIMERIZATION, MAD"/>
    <property type="match status" value="1"/>
</dbReference>
<feature type="compositionally biased region" description="Low complexity" evidence="6">
    <location>
        <begin position="146"/>
        <end position="158"/>
    </location>
</feature>
<feature type="region of interest" description="Disordered" evidence="6">
    <location>
        <begin position="137"/>
        <end position="166"/>
    </location>
</feature>
<comment type="subcellular location">
    <subcellularLocation>
        <location evidence="1">Nucleus</location>
    </subcellularLocation>
</comment>
<dbReference type="Ensembl" id="ENSCSAVT00000001072.1">
    <property type="protein sequence ID" value="ENSCSAVP00000001061.1"/>
    <property type="gene ID" value="ENSCSAVG00000000588.1"/>
</dbReference>
<evidence type="ECO:0000313" key="9">
    <source>
        <dbReference type="Proteomes" id="UP000007875"/>
    </source>
</evidence>
<proteinExistence type="predicted"/>
<dbReference type="GO" id="GO:0005634">
    <property type="term" value="C:nucleus"/>
    <property type="evidence" value="ECO:0007669"/>
    <property type="project" value="UniProtKB-SubCell"/>
</dbReference>
<dbReference type="Gene3D" id="4.10.280.10">
    <property type="entry name" value="Helix-loop-helix DNA-binding domain"/>
    <property type="match status" value="1"/>
</dbReference>
<evidence type="ECO:0000256" key="6">
    <source>
        <dbReference type="SAM" id="MobiDB-lite"/>
    </source>
</evidence>
<reference evidence="9" key="1">
    <citation type="submission" date="2003-08" db="EMBL/GenBank/DDBJ databases">
        <authorList>
            <person name="Birren B."/>
            <person name="Nusbaum C."/>
            <person name="Abebe A."/>
            <person name="Abouelleil A."/>
            <person name="Adekoya E."/>
            <person name="Ait-zahra M."/>
            <person name="Allen N."/>
            <person name="Allen T."/>
            <person name="An P."/>
            <person name="Anderson M."/>
            <person name="Anderson S."/>
            <person name="Arachchi H."/>
            <person name="Armbruster J."/>
            <person name="Bachantsang P."/>
            <person name="Baldwin J."/>
            <person name="Barry A."/>
            <person name="Bayul T."/>
            <person name="Blitshsteyn B."/>
            <person name="Bloom T."/>
            <person name="Blye J."/>
            <person name="Boguslavskiy L."/>
            <person name="Borowsky M."/>
            <person name="Boukhgalter B."/>
            <person name="Brunache A."/>
            <person name="Butler J."/>
            <person name="Calixte N."/>
            <person name="Calvo S."/>
            <person name="Camarata J."/>
            <person name="Campo K."/>
            <person name="Chang J."/>
            <person name="Cheshatsang Y."/>
            <person name="Citroen M."/>
            <person name="Collymore A."/>
            <person name="Considine T."/>
            <person name="Cook A."/>
            <person name="Cooke P."/>
            <person name="Corum B."/>
            <person name="Cuomo C."/>
            <person name="David R."/>
            <person name="Dawoe T."/>
            <person name="Degray S."/>
            <person name="Dodge S."/>
            <person name="Dooley K."/>
            <person name="Dorje P."/>
            <person name="Dorjee K."/>
            <person name="Dorris L."/>
            <person name="Duffey N."/>
            <person name="Dupes A."/>
            <person name="Elkins T."/>
            <person name="Engels R."/>
            <person name="Erickson J."/>
            <person name="Farina A."/>
            <person name="Faro S."/>
            <person name="Ferreira P."/>
            <person name="Fischer H."/>
            <person name="Fitzgerald M."/>
            <person name="Foley K."/>
            <person name="Gage D."/>
            <person name="Galagan J."/>
            <person name="Gearin G."/>
            <person name="Gnerre S."/>
            <person name="Gnirke A."/>
            <person name="Goyette A."/>
            <person name="Graham J."/>
            <person name="Grandbois E."/>
            <person name="Gyaltsen K."/>
            <person name="Hafez N."/>
            <person name="Hagopian D."/>
            <person name="Hagos B."/>
            <person name="Hall J."/>
            <person name="Hatcher B."/>
            <person name="Heller A."/>
            <person name="Higgins H."/>
            <person name="Honan T."/>
            <person name="Horn A."/>
            <person name="Houde N."/>
            <person name="Hughes L."/>
            <person name="Hulme W."/>
            <person name="Husby E."/>
            <person name="Iliev I."/>
            <person name="Jaffe D."/>
            <person name="Jones C."/>
            <person name="Kamal M."/>
            <person name="Kamat A."/>
            <person name="Kamvysselis M."/>
            <person name="Karlsson E."/>
            <person name="Kells C."/>
            <person name="Kieu A."/>
            <person name="Kisner P."/>
            <person name="Kodira C."/>
            <person name="Kulbokas E."/>
            <person name="Labutti K."/>
            <person name="Lama D."/>
            <person name="Landers T."/>
            <person name="Leger J."/>
            <person name="Levine S."/>
            <person name="Lewis D."/>
            <person name="Lewis T."/>
            <person name="Lindblad-toh K."/>
            <person name="Liu X."/>
            <person name="Lokyitsang T."/>
            <person name="Lokyitsang Y."/>
            <person name="Lucien O."/>
            <person name="Lui A."/>
            <person name="Ma L.J."/>
            <person name="Mabbitt R."/>
            <person name="Macdonald J."/>
            <person name="Maclean C."/>
            <person name="Major J."/>
            <person name="Manning J."/>
            <person name="Marabella R."/>
            <person name="Maru K."/>
            <person name="Matthews C."/>
            <person name="Mauceli E."/>
            <person name="Mccarthy M."/>
            <person name="Mcdonough S."/>
            <person name="Mcghee T."/>
            <person name="Meldrim J."/>
            <person name="Meneus L."/>
            <person name="Mesirov J."/>
            <person name="Mihalev A."/>
            <person name="Mihova T."/>
            <person name="Mikkelsen T."/>
            <person name="Mlenga V."/>
            <person name="Moru K."/>
            <person name="Mozes J."/>
            <person name="Mulrain L."/>
            <person name="Munson G."/>
            <person name="Naylor J."/>
            <person name="Newes C."/>
            <person name="Nguyen C."/>
            <person name="Nguyen N."/>
            <person name="Nguyen T."/>
            <person name="Nicol R."/>
            <person name="Nielsen C."/>
            <person name="Nizzari M."/>
            <person name="Norbu C."/>
            <person name="Norbu N."/>
            <person name="O'donnell P."/>
            <person name="Okoawo O."/>
            <person name="O'leary S."/>
            <person name="Omotosho B."/>
            <person name="O'neill K."/>
            <person name="Osman S."/>
            <person name="Parker S."/>
            <person name="Perrin D."/>
            <person name="Phunkhang P."/>
            <person name="Piqani B."/>
            <person name="Purcell S."/>
            <person name="Rachupka T."/>
            <person name="Ramasamy U."/>
            <person name="Rameau R."/>
            <person name="Ray V."/>
            <person name="Raymond C."/>
            <person name="Retta R."/>
            <person name="Richardson S."/>
            <person name="Rise C."/>
            <person name="Rodriguez J."/>
            <person name="Rogers J."/>
            <person name="Rogov P."/>
            <person name="Rutman M."/>
            <person name="Schupbach R."/>
            <person name="Seaman C."/>
            <person name="Settipalli S."/>
            <person name="Sharpe T."/>
            <person name="Sheridan J."/>
            <person name="Sherpa N."/>
            <person name="Shi J."/>
            <person name="Smirnov S."/>
            <person name="Smith C."/>
            <person name="Sougnez C."/>
            <person name="Spencer B."/>
            <person name="Stalker J."/>
            <person name="Stange-thomann N."/>
            <person name="Stavropoulos S."/>
            <person name="Stetson K."/>
            <person name="Stone C."/>
            <person name="Stone S."/>
            <person name="Stubbs M."/>
            <person name="Talamas J."/>
            <person name="Tchuinga P."/>
            <person name="Tenzing P."/>
            <person name="Tesfaye S."/>
            <person name="Theodore J."/>
            <person name="Thoulutsang Y."/>
            <person name="Topham K."/>
            <person name="Towey S."/>
            <person name="Tsamla T."/>
            <person name="Tsomo N."/>
            <person name="Vallee D."/>
            <person name="Vassiliev H."/>
            <person name="Venkataraman V."/>
            <person name="Vinson J."/>
            <person name="Vo A."/>
            <person name="Wade C."/>
            <person name="Wang S."/>
            <person name="Wangchuk T."/>
            <person name="Wangdi T."/>
            <person name="Whittaker C."/>
            <person name="Wilkinson J."/>
            <person name="Wu Y."/>
            <person name="Wyman D."/>
            <person name="Yadav S."/>
            <person name="Yang S."/>
            <person name="Yang X."/>
            <person name="Yeager S."/>
            <person name="Yee E."/>
            <person name="Young G."/>
            <person name="Zainoun J."/>
            <person name="Zembeck L."/>
            <person name="Zimmer A."/>
            <person name="Zody M."/>
            <person name="Lander E."/>
        </authorList>
    </citation>
    <scope>NUCLEOTIDE SEQUENCE [LARGE SCALE GENOMIC DNA]</scope>
</reference>
<dbReference type="GO" id="GO:0046983">
    <property type="term" value="F:protein dimerization activity"/>
    <property type="evidence" value="ECO:0007669"/>
    <property type="project" value="InterPro"/>
</dbReference>
<sequence length="213" mass="24332">MLKVPQVGTLDLLIQAAEFLENKDKCDRETEHGYATPAYRIGQNYRTKIKTVRRSQNRTSHNELEKNRRAHLRNCLDGLKAIVPLNQDSTRHTTLGLLTQARTLIENLKRDRKHVVGEKLKLEEERNTLRQRLHQLEISRRRRDSTGSSWSSGRSESSNDSDKDEEIIDVTDISEASETLRALQSSVRPNLITINVPKALSLSSRVKQAKIAT</sequence>
<dbReference type="GeneTree" id="ENSGT00940000170386"/>
<evidence type="ECO:0000256" key="1">
    <source>
        <dbReference type="ARBA" id="ARBA00004123"/>
    </source>
</evidence>
<reference evidence="8" key="2">
    <citation type="submission" date="2025-08" db="UniProtKB">
        <authorList>
            <consortium name="Ensembl"/>
        </authorList>
    </citation>
    <scope>IDENTIFICATION</scope>
</reference>
<dbReference type="InterPro" id="IPR011598">
    <property type="entry name" value="bHLH_dom"/>
</dbReference>
<protein>
    <recommendedName>
        <fullName evidence="7">BHLH domain-containing protein</fullName>
    </recommendedName>
</protein>
<evidence type="ECO:0000256" key="3">
    <source>
        <dbReference type="ARBA" id="ARBA00023125"/>
    </source>
</evidence>
<dbReference type="eggNOG" id="KOG2483">
    <property type="taxonomic scope" value="Eukaryota"/>
</dbReference>
<dbReference type="SMART" id="SM00353">
    <property type="entry name" value="HLH"/>
    <property type="match status" value="1"/>
</dbReference>
<dbReference type="SUPFAM" id="SSF47459">
    <property type="entry name" value="HLH, helix-loop-helix DNA-binding domain"/>
    <property type="match status" value="1"/>
</dbReference>
<dbReference type="InterPro" id="IPR036638">
    <property type="entry name" value="HLH_DNA-bd_sf"/>
</dbReference>
<dbReference type="OMA" id="WAHASSC"/>
<dbReference type="STRING" id="51511.ENSCSAVP00000001061"/>
<evidence type="ECO:0000256" key="2">
    <source>
        <dbReference type="ARBA" id="ARBA00023015"/>
    </source>
</evidence>
<dbReference type="CDD" id="cd11401">
    <property type="entry name" value="bHLHzip_Mad"/>
    <property type="match status" value="1"/>
</dbReference>
<evidence type="ECO:0000313" key="8">
    <source>
        <dbReference type="Ensembl" id="ENSCSAVP00000001061.1"/>
    </source>
</evidence>
<dbReference type="GO" id="GO:0000981">
    <property type="term" value="F:DNA-binding transcription factor activity, RNA polymerase II-specific"/>
    <property type="evidence" value="ECO:0007669"/>
    <property type="project" value="TreeGrafter"/>
</dbReference>
<dbReference type="InParanoid" id="H2Y6W3"/>
<keyword evidence="3" id="KW-0238">DNA-binding</keyword>
<evidence type="ECO:0000256" key="4">
    <source>
        <dbReference type="ARBA" id="ARBA00023163"/>
    </source>
</evidence>
<accession>H2Y6W3</accession>
<keyword evidence="4" id="KW-0804">Transcription</keyword>
<dbReference type="PROSITE" id="PS50888">
    <property type="entry name" value="BHLH"/>
    <property type="match status" value="1"/>
</dbReference>
<dbReference type="FunCoup" id="H2Y6W3">
    <property type="interactions" value="3"/>
</dbReference>